<dbReference type="Proteomes" id="UP000287563">
    <property type="component" value="Unassembled WGS sequence"/>
</dbReference>
<proteinExistence type="predicted"/>
<sequence>MREEGFFHLTCLAFFLRCCNAKLTLSETAALLLGVLVTAMKRLFLKLLVADGLLFADFYTFLRKIEPFS</sequence>
<evidence type="ECO:0000313" key="2">
    <source>
        <dbReference type="Proteomes" id="UP000287563"/>
    </source>
</evidence>
<accession>A0A3S3RAG5</accession>
<evidence type="ECO:0000313" key="1">
    <source>
        <dbReference type="EMBL" id="RWX56261.1"/>
    </source>
</evidence>
<dbReference type="EMBL" id="RJLM01000002">
    <property type="protein sequence ID" value="RWX56261.1"/>
    <property type="molecule type" value="Genomic_DNA"/>
</dbReference>
<gene>
    <name evidence="1" type="ORF">EDI28_08255</name>
</gene>
<keyword evidence="2" id="KW-1185">Reference proteome</keyword>
<comment type="caution">
    <text evidence="1">The sequence shown here is derived from an EMBL/GenBank/DDBJ whole genome shotgun (WGS) entry which is preliminary data.</text>
</comment>
<organism evidence="1 2">
    <name type="scientific">Photobacterium chitinilyticum</name>
    <dbReference type="NCBI Taxonomy" id="2485123"/>
    <lineage>
        <taxon>Bacteria</taxon>
        <taxon>Pseudomonadati</taxon>
        <taxon>Pseudomonadota</taxon>
        <taxon>Gammaproteobacteria</taxon>
        <taxon>Vibrionales</taxon>
        <taxon>Vibrionaceae</taxon>
        <taxon>Photobacterium</taxon>
    </lineage>
</organism>
<dbReference type="AlphaFoldDB" id="A0A3S3RAG5"/>
<protein>
    <submittedName>
        <fullName evidence="1">Uncharacterized protein</fullName>
    </submittedName>
</protein>
<reference evidence="1 2" key="1">
    <citation type="submission" date="2018-11" db="EMBL/GenBank/DDBJ databases">
        <title>Photobacterium sp. BEI247 sp. nov., a marine bacterium isolated from Yongle Blue Hole in the South China Sea.</title>
        <authorList>
            <person name="Wang X."/>
        </authorList>
    </citation>
    <scope>NUCLEOTIDE SEQUENCE [LARGE SCALE GENOMIC DNA]</scope>
    <source>
        <strain evidence="2">BEI247</strain>
    </source>
</reference>
<name>A0A3S3RAG5_9GAMM</name>